<evidence type="ECO:0000313" key="1">
    <source>
        <dbReference type="EMBL" id="EEF14823.1"/>
    </source>
</evidence>
<gene>
    <name evidence="1" type="ORF">CAMRE0001_0725</name>
</gene>
<organism evidence="1 2">
    <name type="scientific">Campylobacter rectus RM3267</name>
    <dbReference type="NCBI Taxonomy" id="553218"/>
    <lineage>
        <taxon>Bacteria</taxon>
        <taxon>Pseudomonadati</taxon>
        <taxon>Campylobacterota</taxon>
        <taxon>Epsilonproteobacteria</taxon>
        <taxon>Campylobacterales</taxon>
        <taxon>Campylobacteraceae</taxon>
        <taxon>Campylobacter</taxon>
    </lineage>
</organism>
<proteinExistence type="predicted"/>
<dbReference type="EMBL" id="ACFU01000004">
    <property type="protein sequence ID" value="EEF14823.1"/>
    <property type="molecule type" value="Genomic_DNA"/>
</dbReference>
<evidence type="ECO:0000313" key="2">
    <source>
        <dbReference type="Proteomes" id="UP000003082"/>
    </source>
</evidence>
<protein>
    <submittedName>
        <fullName evidence="1">Uncharacterized protein</fullName>
    </submittedName>
</protein>
<comment type="caution">
    <text evidence="1">The sequence shown here is derived from an EMBL/GenBank/DDBJ whole genome shotgun (WGS) entry which is preliminary data.</text>
</comment>
<name>B9CZN5_CAMRE</name>
<dbReference type="AlphaFoldDB" id="B9CZN5"/>
<keyword evidence="2" id="KW-1185">Reference proteome</keyword>
<sequence>MVFEIESDLQNLMFYSYFCLVVDFKFKLNLTHRDPHRENVKFSEVLNLCSEIYKFSRI</sequence>
<accession>B9CZN5</accession>
<dbReference type="Proteomes" id="UP000003082">
    <property type="component" value="Unassembled WGS sequence"/>
</dbReference>
<reference evidence="1 2" key="1">
    <citation type="submission" date="2008-08" db="EMBL/GenBank/DDBJ databases">
        <authorList>
            <person name="Madupu R."/>
            <person name="Durkin A.S."/>
            <person name="Torralba M."/>
            <person name="Methe B."/>
            <person name="Sutton G.G."/>
            <person name="Strausberg R.L."/>
            <person name="Nelson K.E."/>
        </authorList>
    </citation>
    <scope>NUCLEOTIDE SEQUENCE [LARGE SCALE GENOMIC DNA]</scope>
    <source>
        <strain evidence="1 2">RM3267</strain>
    </source>
</reference>